<organism evidence="4 5">
    <name type="scientific">Paludibacter jiangxiensis</name>
    <dbReference type="NCBI Taxonomy" id="681398"/>
    <lineage>
        <taxon>Bacteria</taxon>
        <taxon>Pseudomonadati</taxon>
        <taxon>Bacteroidota</taxon>
        <taxon>Bacteroidia</taxon>
        <taxon>Bacteroidales</taxon>
        <taxon>Paludibacteraceae</taxon>
        <taxon>Paludibacter</taxon>
    </lineage>
</organism>
<protein>
    <submittedName>
        <fullName evidence="4">L-fucose isomerase</fullName>
    </submittedName>
</protein>
<comment type="caution">
    <text evidence="4">The sequence shown here is derived from an EMBL/GenBank/DDBJ whole genome shotgun (WGS) entry which is preliminary data.</text>
</comment>
<evidence type="ECO:0000256" key="1">
    <source>
        <dbReference type="ARBA" id="ARBA00023235"/>
    </source>
</evidence>
<evidence type="ECO:0000313" key="4">
    <source>
        <dbReference type="EMBL" id="GAT62170.1"/>
    </source>
</evidence>
<dbReference type="RefSeq" id="WP_068702146.1">
    <property type="nucleotide sequence ID" value="NZ_BDCR01000001.1"/>
</dbReference>
<dbReference type="Proteomes" id="UP000076586">
    <property type="component" value="Unassembled WGS sequence"/>
</dbReference>
<dbReference type="InterPro" id="IPR015888">
    <property type="entry name" value="Fuc_isomerase_C"/>
</dbReference>
<evidence type="ECO:0000256" key="2">
    <source>
        <dbReference type="ARBA" id="ARBA00023277"/>
    </source>
</evidence>
<reference evidence="5" key="2">
    <citation type="journal article" date="2017" name="Genome Announc.">
        <title>Draft genome sequence of Paludibacter jiangxiensis NM7(T), a propionate-producing fermentative bacterium.</title>
        <authorList>
            <person name="Qiu Y.-L."/>
            <person name="Tourlousse D.M."/>
            <person name="Matsuura N."/>
            <person name="Ohashi A."/>
            <person name="Sekiguchi Y."/>
        </authorList>
    </citation>
    <scope>NUCLEOTIDE SEQUENCE [LARGE SCALE GENOMIC DNA]</scope>
    <source>
        <strain evidence="5">NM7</strain>
    </source>
</reference>
<keyword evidence="1 4" id="KW-0413">Isomerase</keyword>
<dbReference type="Pfam" id="PF02952">
    <property type="entry name" value="Fucose_iso_C"/>
    <property type="match status" value="1"/>
</dbReference>
<dbReference type="AlphaFoldDB" id="A0A170YXZ3"/>
<dbReference type="GO" id="GO:0006004">
    <property type="term" value="P:fucose metabolic process"/>
    <property type="evidence" value="ECO:0007669"/>
    <property type="project" value="InterPro"/>
</dbReference>
<proteinExistence type="predicted"/>
<dbReference type="GO" id="GO:0005737">
    <property type="term" value="C:cytoplasm"/>
    <property type="evidence" value="ECO:0007669"/>
    <property type="project" value="InterPro"/>
</dbReference>
<reference evidence="5" key="1">
    <citation type="submission" date="2016-04" db="EMBL/GenBank/DDBJ databases">
        <title>Draft genome sequence of Paludibacter jiangxiensis strain NM7.</title>
        <authorList>
            <person name="Qiu Y."/>
            <person name="Matsuura N."/>
            <person name="Ohashi A."/>
            <person name="Tourlousse M.D."/>
            <person name="Sekiguchi Y."/>
        </authorList>
    </citation>
    <scope>NUCLEOTIDE SEQUENCE [LARGE SCALE GENOMIC DNA]</scope>
    <source>
        <strain evidence="5">NM7</strain>
    </source>
</reference>
<feature type="domain" description="L-fucose isomerase C-terminal" evidence="3">
    <location>
        <begin position="342"/>
        <end position="469"/>
    </location>
</feature>
<dbReference type="PANTHER" id="PTHR36120">
    <property type="entry name" value="FUCOSE ISOMERASE"/>
    <property type="match status" value="1"/>
</dbReference>
<keyword evidence="5" id="KW-1185">Reference proteome</keyword>
<dbReference type="PANTHER" id="PTHR36120:SF1">
    <property type="entry name" value="L-FUCOSE ISOMERASE C-TERMINAL DOMAIN-CONTAINING PROTEIN"/>
    <property type="match status" value="1"/>
</dbReference>
<dbReference type="EMBL" id="BDCR01000001">
    <property type="protein sequence ID" value="GAT62170.1"/>
    <property type="molecule type" value="Genomic_DNA"/>
</dbReference>
<keyword evidence="2" id="KW-0119">Carbohydrate metabolism</keyword>
<evidence type="ECO:0000313" key="5">
    <source>
        <dbReference type="Proteomes" id="UP000076586"/>
    </source>
</evidence>
<accession>A0A170YXZ3</accession>
<dbReference type="OrthoDB" id="5838738at2"/>
<gene>
    <name evidence="4" type="ORF">PJIAN_1762</name>
</gene>
<evidence type="ECO:0000259" key="3">
    <source>
        <dbReference type="Pfam" id="PF02952"/>
    </source>
</evidence>
<dbReference type="InterPro" id="IPR009015">
    <property type="entry name" value="Fucose_isomerase_N/cen_sf"/>
</dbReference>
<sequence length="472" mass="52020">MAYKQQLTFGIIIGTRAYFNSALAADVRATVLKEIKAQGHDYVILDESETPTGSIETYDDAKKCAALFRANRDKIDGIIVSLPNFGYEVGIVNSISLSELNVPVLVQACDDENDKVSLDKRRDAFCGKLSVCNNLYQYNIPFTDTSLHTYSIHSKEFKKDVDKFARICRVVNSLRKARIGQIGCRPIGFQTCRASEKLLQNSGITVVPVDLSEILAAANKMDKESAVIKSRIEQMKAYASVPKELEDKLLLQAQFGQAVDNWIAENEIDASAIQCWDSLEKNYGCATCLNMSMMSDRLFPSACESDIAGAVSMYALMQASGVPAVLADWNNNFAEDRNKCVCTHCGNFAKGFTKAPMAVSSLGVLGNVLGRVNTVGAILSKVSEGDFTFFRISTDDNYGVIKSYLGEGKITNDPYGMDGCIAVTEVNNLQKLMKFMCKNGFEHHVALTRGNVAEVLQESIETYLGWDLYNHE</sequence>
<dbReference type="SUPFAM" id="SSF53743">
    <property type="entry name" value="FucI/AraA N-terminal and middle domains"/>
    <property type="match status" value="1"/>
</dbReference>
<dbReference type="GO" id="GO:0008736">
    <property type="term" value="F:L-fucose isomerase activity"/>
    <property type="evidence" value="ECO:0007669"/>
    <property type="project" value="InterPro"/>
</dbReference>
<name>A0A170YXZ3_9BACT</name>
<dbReference type="STRING" id="681398.PJIAN_1762"/>